<keyword evidence="3" id="KW-1185">Reference proteome</keyword>
<protein>
    <submittedName>
        <fullName evidence="2">Anti-repressor SinI family protein</fullName>
    </submittedName>
</protein>
<dbReference type="Pfam" id="PF08671">
    <property type="entry name" value="SinI"/>
    <property type="match status" value="1"/>
</dbReference>
<proteinExistence type="predicted"/>
<comment type="caution">
    <text evidence="2">The sequence shown here is derived from an EMBL/GenBank/DDBJ whole genome shotgun (WGS) entry which is preliminary data.</text>
</comment>
<dbReference type="SUPFAM" id="SSF47406">
    <property type="entry name" value="SinR repressor dimerisation domain-like"/>
    <property type="match status" value="1"/>
</dbReference>
<evidence type="ECO:0000313" key="2">
    <source>
        <dbReference type="EMBL" id="MFC5711434.1"/>
    </source>
</evidence>
<name>A0ABW0YM57_9BACI</name>
<dbReference type="InterPro" id="IPR010981">
    <property type="entry name" value="SinR/SinI_dimer_dom"/>
</dbReference>
<evidence type="ECO:0000313" key="3">
    <source>
        <dbReference type="Proteomes" id="UP001596142"/>
    </source>
</evidence>
<dbReference type="InterPro" id="IPR036281">
    <property type="entry name" value="SinR/SinI_dimer_dom_sf"/>
</dbReference>
<dbReference type="Proteomes" id="UP001596142">
    <property type="component" value="Unassembled WGS sequence"/>
</dbReference>
<organism evidence="2 3">
    <name type="scientific">Thalassorhabdus alkalitolerans</name>
    <dbReference type="NCBI Taxonomy" id="2282697"/>
    <lineage>
        <taxon>Bacteria</taxon>
        <taxon>Bacillati</taxon>
        <taxon>Bacillota</taxon>
        <taxon>Bacilli</taxon>
        <taxon>Bacillales</taxon>
        <taxon>Bacillaceae</taxon>
        <taxon>Thalassorhabdus</taxon>
    </lineage>
</organism>
<feature type="domain" description="Sin" evidence="1">
    <location>
        <begin position="1"/>
        <end position="38"/>
    </location>
</feature>
<reference evidence="3" key="1">
    <citation type="journal article" date="2019" name="Int. J. Syst. Evol. Microbiol.">
        <title>The Global Catalogue of Microorganisms (GCM) 10K type strain sequencing project: providing services to taxonomists for standard genome sequencing and annotation.</title>
        <authorList>
            <consortium name="The Broad Institute Genomics Platform"/>
            <consortium name="The Broad Institute Genome Sequencing Center for Infectious Disease"/>
            <person name="Wu L."/>
            <person name="Ma J."/>
        </authorList>
    </citation>
    <scope>NUCLEOTIDE SEQUENCE [LARGE SCALE GENOMIC DNA]</scope>
    <source>
        <strain evidence="3">CECT 7184</strain>
    </source>
</reference>
<gene>
    <name evidence="2" type="ORF">ACFPU1_01425</name>
</gene>
<dbReference type="PROSITE" id="PS51500">
    <property type="entry name" value="SIN"/>
    <property type="match status" value="1"/>
</dbReference>
<accession>A0ABW0YM57</accession>
<dbReference type="RefSeq" id="WP_385937667.1">
    <property type="nucleotide sequence ID" value="NZ_JBHSOZ010000002.1"/>
</dbReference>
<evidence type="ECO:0000259" key="1">
    <source>
        <dbReference type="PROSITE" id="PS51500"/>
    </source>
</evidence>
<sequence length="43" mass="5113">MGKQRTSNIDHEWLELIKEAYEIGITKKEVKEFLQREAIKVPL</sequence>
<dbReference type="EMBL" id="JBHSOZ010000002">
    <property type="protein sequence ID" value="MFC5711434.1"/>
    <property type="molecule type" value="Genomic_DNA"/>
</dbReference>